<keyword evidence="2" id="KW-1185">Reference proteome</keyword>
<sequence length="57" mass="6563">YMIFMKIYNLHGKSISFQETRRKDAGVSIKELGVRETAAYESKIKFNMCLLCAVLSE</sequence>
<reference evidence="1" key="1">
    <citation type="journal article" date="2023" name="IScience">
        <title>Live-bearing cockroach genome reveals convergent evolutionary mechanisms linked to viviparity in insects and beyond.</title>
        <authorList>
            <person name="Fouks B."/>
            <person name="Harrison M.C."/>
            <person name="Mikhailova A.A."/>
            <person name="Marchal E."/>
            <person name="English S."/>
            <person name="Carruthers M."/>
            <person name="Jennings E.C."/>
            <person name="Chiamaka E.L."/>
            <person name="Frigard R.A."/>
            <person name="Pippel M."/>
            <person name="Attardo G.M."/>
            <person name="Benoit J.B."/>
            <person name="Bornberg-Bauer E."/>
            <person name="Tobe S.S."/>
        </authorList>
    </citation>
    <scope>NUCLEOTIDE SEQUENCE</scope>
    <source>
        <strain evidence="1">Stay&amp;Tobe</strain>
    </source>
</reference>
<dbReference type="AlphaFoldDB" id="A0AAD8EKE4"/>
<feature type="non-terminal residue" evidence="1">
    <location>
        <position position="1"/>
    </location>
</feature>
<name>A0AAD8EKE4_DIPPU</name>
<gene>
    <name evidence="1" type="ORF">L9F63_027482</name>
</gene>
<dbReference type="EMBL" id="JASPKZ010003093">
    <property type="protein sequence ID" value="KAJ9593875.1"/>
    <property type="molecule type" value="Genomic_DNA"/>
</dbReference>
<reference evidence="1" key="2">
    <citation type="submission" date="2023-05" db="EMBL/GenBank/DDBJ databases">
        <authorList>
            <person name="Fouks B."/>
        </authorList>
    </citation>
    <scope>NUCLEOTIDE SEQUENCE</scope>
    <source>
        <strain evidence="1">Stay&amp;Tobe</strain>
        <tissue evidence="1">Testes</tissue>
    </source>
</reference>
<organism evidence="1 2">
    <name type="scientific">Diploptera punctata</name>
    <name type="common">Pacific beetle cockroach</name>
    <dbReference type="NCBI Taxonomy" id="6984"/>
    <lineage>
        <taxon>Eukaryota</taxon>
        <taxon>Metazoa</taxon>
        <taxon>Ecdysozoa</taxon>
        <taxon>Arthropoda</taxon>
        <taxon>Hexapoda</taxon>
        <taxon>Insecta</taxon>
        <taxon>Pterygota</taxon>
        <taxon>Neoptera</taxon>
        <taxon>Polyneoptera</taxon>
        <taxon>Dictyoptera</taxon>
        <taxon>Blattodea</taxon>
        <taxon>Blaberoidea</taxon>
        <taxon>Blaberidae</taxon>
        <taxon>Diplopterinae</taxon>
        <taxon>Diploptera</taxon>
    </lineage>
</organism>
<comment type="caution">
    <text evidence="1">The sequence shown here is derived from an EMBL/GenBank/DDBJ whole genome shotgun (WGS) entry which is preliminary data.</text>
</comment>
<protein>
    <submittedName>
        <fullName evidence="1">Uncharacterized protein</fullName>
    </submittedName>
</protein>
<accession>A0AAD8EKE4</accession>
<evidence type="ECO:0000313" key="2">
    <source>
        <dbReference type="Proteomes" id="UP001233999"/>
    </source>
</evidence>
<proteinExistence type="predicted"/>
<feature type="non-terminal residue" evidence="1">
    <location>
        <position position="57"/>
    </location>
</feature>
<dbReference type="Proteomes" id="UP001233999">
    <property type="component" value="Unassembled WGS sequence"/>
</dbReference>
<evidence type="ECO:0000313" key="1">
    <source>
        <dbReference type="EMBL" id="KAJ9593875.1"/>
    </source>
</evidence>